<feature type="transmembrane region" description="Helical" evidence="3">
    <location>
        <begin position="395"/>
        <end position="419"/>
    </location>
</feature>
<dbReference type="SMART" id="SM00192">
    <property type="entry name" value="LDLa"/>
    <property type="match status" value="2"/>
</dbReference>
<dbReference type="InterPro" id="IPR042333">
    <property type="entry name" value="LRAD2/Mig-13-like"/>
</dbReference>
<protein>
    <submittedName>
        <fullName evidence="4">Uncharacterized protein</fullName>
    </submittedName>
</protein>
<dbReference type="AlphaFoldDB" id="A0A7R9QMM7"/>
<evidence type="ECO:0000256" key="3">
    <source>
        <dbReference type="SAM" id="Phobius"/>
    </source>
</evidence>
<dbReference type="Gene3D" id="4.10.400.10">
    <property type="entry name" value="Low-density Lipoprotein Receptor"/>
    <property type="match status" value="2"/>
</dbReference>
<evidence type="ECO:0000256" key="1">
    <source>
        <dbReference type="ARBA" id="ARBA00023157"/>
    </source>
</evidence>
<dbReference type="SUPFAM" id="SSF57424">
    <property type="entry name" value="LDL receptor-like module"/>
    <property type="match status" value="2"/>
</dbReference>
<gene>
    <name evidence="4" type="ORF">ONB1V03_LOCUS8097</name>
</gene>
<proteinExistence type="predicted"/>
<sequence>MVTGPSDTGIVTTIKKASFHDNDTFYFRSGSNPENAWSPKGDDYKSKEIIAVPNRGEESNIFLRFKPNTKQTQHNAGFEIAFTAFREKGSTCGDDFDCENGRCIWPELQCDGYNNCGNEKDEAGCAGMFDSVLVLVVRKAPVWHYSMVAIPYLVTTHIIITTSALKPTQPRIQTTGCLTVRQNKFFDTQPQPQRRRRRRKAYKAYKRTILLPNLLPNSFIPEYCIPLSYNHNINKVQLQSSGNDSVLIITAYLYEGLKLTDGFECHVMVTGPSDTGIVTTIKKASFHDNDTFYFRSGSNPENAWSPKGDDYKSKEIIAVPNGGEESNIFLRFKPNTKQTQHNAGFEIAFTAFRVKGSTCGDDFDCDNGRCIWPELQCDGYNNCGNEKDEAGCAGVSLWIIILLIAIGVLVVMLAIFVWYRMAQR</sequence>
<dbReference type="EMBL" id="OC919265">
    <property type="protein sequence ID" value="CAD7651012.1"/>
    <property type="molecule type" value="Genomic_DNA"/>
</dbReference>
<dbReference type="Proteomes" id="UP000728032">
    <property type="component" value="Unassembled WGS sequence"/>
</dbReference>
<name>A0A7R9QMM7_9ACAR</name>
<evidence type="ECO:0000313" key="5">
    <source>
        <dbReference type="Proteomes" id="UP000728032"/>
    </source>
</evidence>
<comment type="caution">
    <text evidence="2">Lacks conserved residue(s) required for the propagation of feature annotation.</text>
</comment>
<keyword evidence="1 2" id="KW-1015">Disulfide bond</keyword>
<dbReference type="InterPro" id="IPR036055">
    <property type="entry name" value="LDL_receptor-like_sf"/>
</dbReference>
<feature type="disulfide bond" evidence="2">
    <location>
        <begin position="365"/>
        <end position="383"/>
    </location>
</feature>
<reference evidence="4" key="1">
    <citation type="submission" date="2020-11" db="EMBL/GenBank/DDBJ databases">
        <authorList>
            <person name="Tran Van P."/>
        </authorList>
    </citation>
    <scope>NUCLEOTIDE SEQUENCE</scope>
</reference>
<organism evidence="4">
    <name type="scientific">Oppiella nova</name>
    <dbReference type="NCBI Taxonomy" id="334625"/>
    <lineage>
        <taxon>Eukaryota</taxon>
        <taxon>Metazoa</taxon>
        <taxon>Ecdysozoa</taxon>
        <taxon>Arthropoda</taxon>
        <taxon>Chelicerata</taxon>
        <taxon>Arachnida</taxon>
        <taxon>Acari</taxon>
        <taxon>Acariformes</taxon>
        <taxon>Sarcoptiformes</taxon>
        <taxon>Oribatida</taxon>
        <taxon>Brachypylina</taxon>
        <taxon>Oppioidea</taxon>
        <taxon>Oppiidae</taxon>
        <taxon>Oppiella</taxon>
    </lineage>
</organism>
<evidence type="ECO:0000313" key="4">
    <source>
        <dbReference type="EMBL" id="CAD7651012.1"/>
    </source>
</evidence>
<dbReference type="OrthoDB" id="6499678at2759"/>
<keyword evidence="3" id="KW-0812">Transmembrane</keyword>
<dbReference type="Pfam" id="PF00057">
    <property type="entry name" value="Ldl_recept_a"/>
    <property type="match status" value="2"/>
</dbReference>
<dbReference type="InterPro" id="IPR002172">
    <property type="entry name" value="LDrepeatLR_classA_rpt"/>
</dbReference>
<accession>A0A7R9QMM7</accession>
<dbReference type="PROSITE" id="PS50068">
    <property type="entry name" value="LDLRA_2"/>
    <property type="match status" value="2"/>
</dbReference>
<dbReference type="CDD" id="cd00112">
    <property type="entry name" value="LDLa"/>
    <property type="match status" value="2"/>
</dbReference>
<keyword evidence="3" id="KW-1133">Transmembrane helix</keyword>
<feature type="disulfide bond" evidence="2">
    <location>
        <begin position="98"/>
        <end position="116"/>
    </location>
</feature>
<feature type="disulfide bond" evidence="2">
    <location>
        <begin position="377"/>
        <end position="392"/>
    </location>
</feature>
<dbReference type="PRINTS" id="PR00261">
    <property type="entry name" value="LDLRECEPTOR"/>
</dbReference>
<feature type="disulfide bond" evidence="2">
    <location>
        <begin position="110"/>
        <end position="125"/>
    </location>
</feature>
<dbReference type="EMBL" id="CAJPVJ010004440">
    <property type="protein sequence ID" value="CAG2168610.1"/>
    <property type="molecule type" value="Genomic_DNA"/>
</dbReference>
<evidence type="ECO:0000256" key="2">
    <source>
        <dbReference type="PROSITE-ProRule" id="PRU00124"/>
    </source>
</evidence>
<keyword evidence="3" id="KW-0472">Membrane</keyword>
<dbReference type="PANTHER" id="PTHR24652">
    <property type="entry name" value="LOW-DENSITY LIPOPROTEIN RECEPTOR CLASS A DOMAIN-CONTAINING PROTEIN 2"/>
    <property type="match status" value="1"/>
</dbReference>
<keyword evidence="5" id="KW-1185">Reference proteome</keyword>